<dbReference type="Gene3D" id="3.40.50.2300">
    <property type="match status" value="1"/>
</dbReference>
<dbReference type="PANTHER" id="PTHR43156">
    <property type="entry name" value="STAGE II SPORULATION PROTEIN E-RELATED"/>
    <property type="match status" value="1"/>
</dbReference>
<dbReference type="InterPro" id="IPR052016">
    <property type="entry name" value="Bact_Sigma-Reg"/>
</dbReference>
<proteinExistence type="predicted"/>
<name>A0ABR8XY10_9BACL</name>
<dbReference type="InterPro" id="IPR011006">
    <property type="entry name" value="CheY-like_superfamily"/>
</dbReference>
<dbReference type="RefSeq" id="WP_191699765.1">
    <property type="nucleotide sequence ID" value="NZ_JACSPZ010000003.1"/>
</dbReference>
<keyword evidence="6" id="KW-1185">Reference proteome</keyword>
<dbReference type="SUPFAM" id="SSF52172">
    <property type="entry name" value="CheY-like"/>
    <property type="match status" value="1"/>
</dbReference>
<dbReference type="Gene3D" id="3.60.40.10">
    <property type="entry name" value="PPM-type phosphatase domain"/>
    <property type="match status" value="1"/>
</dbReference>
<dbReference type="Pfam" id="PF07228">
    <property type="entry name" value="SpoIIE"/>
    <property type="match status" value="1"/>
</dbReference>
<dbReference type="InterPro" id="IPR001932">
    <property type="entry name" value="PPM-type_phosphatase-like_dom"/>
</dbReference>
<keyword evidence="1" id="KW-0378">Hydrolase</keyword>
<dbReference type="SUPFAM" id="SSF81606">
    <property type="entry name" value="PP2C-like"/>
    <property type="match status" value="1"/>
</dbReference>
<dbReference type="EMBL" id="JACSPZ010000003">
    <property type="protein sequence ID" value="MBD8036788.1"/>
    <property type="molecule type" value="Genomic_DNA"/>
</dbReference>
<dbReference type="SMART" id="SM00448">
    <property type="entry name" value="REC"/>
    <property type="match status" value="1"/>
</dbReference>
<evidence type="ECO:0000313" key="5">
    <source>
        <dbReference type="EMBL" id="MBD8036788.1"/>
    </source>
</evidence>
<dbReference type="Proteomes" id="UP000619101">
    <property type="component" value="Unassembled WGS sequence"/>
</dbReference>
<comment type="caution">
    <text evidence="5">The sequence shown here is derived from an EMBL/GenBank/DDBJ whole genome shotgun (WGS) entry which is preliminary data.</text>
</comment>
<dbReference type="Pfam" id="PF00072">
    <property type="entry name" value="Response_reg"/>
    <property type="match status" value="1"/>
</dbReference>
<dbReference type="PROSITE" id="PS50110">
    <property type="entry name" value="RESPONSE_REGULATORY"/>
    <property type="match status" value="1"/>
</dbReference>
<dbReference type="PANTHER" id="PTHR43156:SF14">
    <property type="entry name" value="PHOSPHOSERINE PHOSPHATASE RSBP"/>
    <property type="match status" value="1"/>
</dbReference>
<protein>
    <submittedName>
        <fullName evidence="5">Fused response regulator/phosphatase</fullName>
    </submittedName>
</protein>
<feature type="compositionally biased region" description="Basic and acidic residues" evidence="3">
    <location>
        <begin position="399"/>
        <end position="408"/>
    </location>
</feature>
<accession>A0ABR8XY10</accession>
<keyword evidence="2" id="KW-0597">Phosphoprotein</keyword>
<dbReference type="InterPro" id="IPR001789">
    <property type="entry name" value="Sig_transdc_resp-reg_receiver"/>
</dbReference>
<gene>
    <name evidence="5" type="ORF">H9635_08540</name>
</gene>
<feature type="modified residue" description="4-aspartylphosphate" evidence="2">
    <location>
        <position position="58"/>
    </location>
</feature>
<feature type="region of interest" description="Disordered" evidence="3">
    <location>
        <begin position="385"/>
        <end position="408"/>
    </location>
</feature>
<dbReference type="InterPro" id="IPR036457">
    <property type="entry name" value="PPM-type-like_dom_sf"/>
</dbReference>
<evidence type="ECO:0000259" key="4">
    <source>
        <dbReference type="PROSITE" id="PS50110"/>
    </source>
</evidence>
<evidence type="ECO:0000256" key="3">
    <source>
        <dbReference type="SAM" id="MobiDB-lite"/>
    </source>
</evidence>
<evidence type="ECO:0000256" key="1">
    <source>
        <dbReference type="ARBA" id="ARBA00022801"/>
    </source>
</evidence>
<dbReference type="SMART" id="SM00331">
    <property type="entry name" value="PP2C_SIG"/>
    <property type="match status" value="1"/>
</dbReference>
<sequence>MTILIVDDNRVNQFVIEKILKSDGYEKYVSVHSAKEMFDYLDPSNAPKCNEINVILLDVMMPEMDGIEACRILKQNPQWKDIQVIFITALEDKAKLSEALDVGGIDYITKPINRVELLARIRVGKRLKSELDWHTNQEKVIQRELNLAARVQQSLLSPPVQKSNIAITASYLPSSNLAGDLYYWDKLDENRYAVMLLDMMGHGVSASLVCMYISSVLREAIKKLTEPELVIAELNRYMNLLQNEKENLLYYFTGVYFIVDTKEKTLEYVNAGHPTGYALIDGEKTVPIIQTSYAVGFVEDIKIEKEIIHFNSSIQIVLFTDGVLEAMGDCDIEADNELRKIASSAWSTEVPPIDYLLEKELQHDQPDDMCVLLLQANGNEISSSTKKLVPNQIDDETNSETKKSIFSQ</sequence>
<evidence type="ECO:0000313" key="6">
    <source>
        <dbReference type="Proteomes" id="UP000619101"/>
    </source>
</evidence>
<reference evidence="5 6" key="1">
    <citation type="submission" date="2020-08" db="EMBL/GenBank/DDBJ databases">
        <title>A Genomic Blueprint of the Chicken Gut Microbiome.</title>
        <authorList>
            <person name="Gilroy R."/>
            <person name="Ravi A."/>
            <person name="Getino M."/>
            <person name="Pursley I."/>
            <person name="Horton D.L."/>
            <person name="Alikhan N.-F."/>
            <person name="Baker D."/>
            <person name="Gharbi K."/>
            <person name="Hall N."/>
            <person name="Watson M."/>
            <person name="Adriaenssens E.M."/>
            <person name="Foster-Nyarko E."/>
            <person name="Jarju S."/>
            <person name="Secka A."/>
            <person name="Antonio M."/>
            <person name="Oren A."/>
            <person name="Chaudhuri R."/>
            <person name="La Ragione R.M."/>
            <person name="Hildebrand F."/>
            <person name="Pallen M.J."/>
        </authorList>
    </citation>
    <scope>NUCLEOTIDE SEQUENCE [LARGE SCALE GENOMIC DNA]</scope>
    <source>
        <strain evidence="5 6">A46</strain>
    </source>
</reference>
<evidence type="ECO:0000256" key="2">
    <source>
        <dbReference type="PROSITE-ProRule" id="PRU00169"/>
    </source>
</evidence>
<feature type="domain" description="Response regulatory" evidence="4">
    <location>
        <begin position="2"/>
        <end position="125"/>
    </location>
</feature>
<organism evidence="5 6">
    <name type="scientific">Solibacillus faecavium</name>
    <dbReference type="NCBI Taxonomy" id="2762221"/>
    <lineage>
        <taxon>Bacteria</taxon>
        <taxon>Bacillati</taxon>
        <taxon>Bacillota</taxon>
        <taxon>Bacilli</taxon>
        <taxon>Bacillales</taxon>
        <taxon>Caryophanaceae</taxon>
        <taxon>Solibacillus</taxon>
    </lineage>
</organism>